<dbReference type="AlphaFoldDB" id="A0A1S1LUA3"/>
<dbReference type="RefSeq" id="WP_057969811.1">
    <property type="nucleotide sequence ID" value="NZ_MLII01000028.1"/>
</dbReference>
<dbReference type="Proteomes" id="UP000180043">
    <property type="component" value="Unassembled WGS sequence"/>
</dbReference>
<dbReference type="EMBL" id="MLIQ01000011">
    <property type="protein sequence ID" value="OHU60133.1"/>
    <property type="molecule type" value="Genomic_DNA"/>
</dbReference>
<evidence type="ECO:0000313" key="2">
    <source>
        <dbReference type="Proteomes" id="UP000180043"/>
    </source>
</evidence>
<protein>
    <submittedName>
        <fullName evidence="1">Uncharacterized protein</fullName>
    </submittedName>
</protein>
<gene>
    <name evidence="1" type="ORF">BKG82_06515</name>
</gene>
<organism evidence="1 2">
    <name type="scientific">Mycobacteroides chelonae</name>
    <name type="common">Mycobacterium chelonae</name>
    <dbReference type="NCBI Taxonomy" id="1774"/>
    <lineage>
        <taxon>Bacteria</taxon>
        <taxon>Bacillati</taxon>
        <taxon>Actinomycetota</taxon>
        <taxon>Actinomycetes</taxon>
        <taxon>Mycobacteriales</taxon>
        <taxon>Mycobacteriaceae</taxon>
        <taxon>Mycobacteroides</taxon>
    </lineage>
</organism>
<proteinExistence type="predicted"/>
<sequence length="73" mass="7838">MRALTRQGMPCVRVGAKLYFDLAEIDSWIDNNLVSTASPSNDHRSVIKALVDGAPEITAEQAERIRAVLGGAA</sequence>
<comment type="caution">
    <text evidence="1">The sequence shown here is derived from an EMBL/GenBank/DDBJ whole genome shotgun (WGS) entry which is preliminary data.</text>
</comment>
<evidence type="ECO:0000313" key="1">
    <source>
        <dbReference type="EMBL" id="OHU60133.1"/>
    </source>
</evidence>
<reference evidence="1 2" key="1">
    <citation type="submission" date="2016-10" db="EMBL/GenBank/DDBJ databases">
        <title>Evaluation of Human, Veterinary and Environmental Mycobacterium chelonae Isolates by Core Genome Phylogenomic Analysis, Targeted Gene Comparison, and Anti-microbial Susceptibility Patterns: A Tale of Mistaken Identities.</title>
        <authorList>
            <person name="Fogelson S.B."/>
            <person name="Camus A.C."/>
            <person name="Lorenz W."/>
            <person name="Vasireddy R."/>
            <person name="Vasireddy S."/>
            <person name="Smith T."/>
            <person name="Brown-Elliott B.A."/>
            <person name="Wallace R.J.Jr."/>
            <person name="Hasan N.A."/>
            <person name="Reischl U."/>
            <person name="Sanchez S."/>
        </authorList>
    </citation>
    <scope>NUCLEOTIDE SEQUENCE [LARGE SCALE GENOMIC DNA]</scope>
    <source>
        <strain evidence="1 2">15515</strain>
    </source>
</reference>
<name>A0A1S1LUA3_MYCCH</name>
<accession>A0A1S1LUA3</accession>